<dbReference type="Gene3D" id="3.60.40.10">
    <property type="entry name" value="PPM-type phosphatase domain"/>
    <property type="match status" value="2"/>
</dbReference>
<evidence type="ECO:0000259" key="2">
    <source>
        <dbReference type="PROSITE" id="PS51746"/>
    </source>
</evidence>
<reference evidence="3" key="1">
    <citation type="submission" date="2022-02" db="EMBL/GenBank/DDBJ databases">
        <authorList>
            <person name="Henning P.M."/>
            <person name="McCubbin A.G."/>
            <person name="Shore J.S."/>
        </authorList>
    </citation>
    <scope>NUCLEOTIDE SEQUENCE</scope>
    <source>
        <strain evidence="3">F60SS</strain>
        <tissue evidence="3">Leaves</tissue>
    </source>
</reference>
<evidence type="ECO:0000313" key="3">
    <source>
        <dbReference type="EMBL" id="KAJ4842791.1"/>
    </source>
</evidence>
<keyword evidence="1" id="KW-0464">Manganese</keyword>
<name>A0A9Q0JHH5_9ROSI</name>
<keyword evidence="1" id="KW-0378">Hydrolase</keyword>
<dbReference type="OrthoDB" id="60843at2759"/>
<dbReference type="Proteomes" id="UP001141552">
    <property type="component" value="Unassembled WGS sequence"/>
</dbReference>
<feature type="domain" description="PPM-type phosphatase" evidence="2">
    <location>
        <begin position="11"/>
        <end position="242"/>
    </location>
</feature>
<feature type="non-terminal residue" evidence="3">
    <location>
        <position position="1"/>
    </location>
</feature>
<keyword evidence="4" id="KW-1185">Reference proteome</keyword>
<dbReference type="InterPro" id="IPR039123">
    <property type="entry name" value="PPTC7"/>
</dbReference>
<keyword evidence="1" id="KW-0904">Protein phosphatase</keyword>
<dbReference type="AlphaFoldDB" id="A0A9Q0JHH5"/>
<evidence type="ECO:0000313" key="4">
    <source>
        <dbReference type="Proteomes" id="UP001141552"/>
    </source>
</evidence>
<dbReference type="GO" id="GO:0046872">
    <property type="term" value="F:metal ion binding"/>
    <property type="evidence" value="ECO:0007669"/>
    <property type="project" value="UniProtKB-UniRule"/>
</dbReference>
<dbReference type="SMART" id="SM00331">
    <property type="entry name" value="PP2C_SIG"/>
    <property type="match status" value="1"/>
</dbReference>
<dbReference type="InterPro" id="IPR036457">
    <property type="entry name" value="PPM-type-like_dom_sf"/>
</dbReference>
<protein>
    <recommendedName>
        <fullName evidence="1">Protein phosphatase</fullName>
        <ecNumber evidence="1">3.1.3.16</ecNumber>
    </recommendedName>
</protein>
<dbReference type="EMBL" id="JAKUCV010002398">
    <property type="protein sequence ID" value="KAJ4842791.1"/>
    <property type="molecule type" value="Genomic_DNA"/>
</dbReference>
<dbReference type="SMART" id="SM00332">
    <property type="entry name" value="PP2Cc"/>
    <property type="match status" value="1"/>
</dbReference>
<organism evidence="3 4">
    <name type="scientific">Turnera subulata</name>
    <dbReference type="NCBI Taxonomy" id="218843"/>
    <lineage>
        <taxon>Eukaryota</taxon>
        <taxon>Viridiplantae</taxon>
        <taxon>Streptophyta</taxon>
        <taxon>Embryophyta</taxon>
        <taxon>Tracheophyta</taxon>
        <taxon>Spermatophyta</taxon>
        <taxon>Magnoliopsida</taxon>
        <taxon>eudicotyledons</taxon>
        <taxon>Gunneridae</taxon>
        <taxon>Pentapetalae</taxon>
        <taxon>rosids</taxon>
        <taxon>fabids</taxon>
        <taxon>Malpighiales</taxon>
        <taxon>Passifloraceae</taxon>
        <taxon>Turnera</taxon>
    </lineage>
</organism>
<dbReference type="SUPFAM" id="SSF81606">
    <property type="entry name" value="PP2C-like"/>
    <property type="match status" value="1"/>
</dbReference>
<dbReference type="EC" id="3.1.3.16" evidence="1"/>
<dbReference type="GO" id="GO:0004722">
    <property type="term" value="F:protein serine/threonine phosphatase activity"/>
    <property type="evidence" value="ECO:0007669"/>
    <property type="project" value="UniProtKB-EC"/>
</dbReference>
<dbReference type="Pfam" id="PF13672">
    <property type="entry name" value="PP2C_2"/>
    <property type="match status" value="1"/>
</dbReference>
<dbReference type="PANTHER" id="PTHR12320:SF14">
    <property type="entry name" value="PROTEIN PHOSPHATASE"/>
    <property type="match status" value="1"/>
</dbReference>
<comment type="catalytic activity">
    <reaction evidence="1">
        <text>O-phospho-L-threonyl-[protein] + H2O = L-threonyl-[protein] + phosphate</text>
        <dbReference type="Rhea" id="RHEA:47004"/>
        <dbReference type="Rhea" id="RHEA-COMP:11060"/>
        <dbReference type="Rhea" id="RHEA-COMP:11605"/>
        <dbReference type="ChEBI" id="CHEBI:15377"/>
        <dbReference type="ChEBI" id="CHEBI:30013"/>
        <dbReference type="ChEBI" id="CHEBI:43474"/>
        <dbReference type="ChEBI" id="CHEBI:61977"/>
        <dbReference type="EC" id="3.1.3.16"/>
    </reaction>
</comment>
<dbReference type="InterPro" id="IPR001932">
    <property type="entry name" value="PPM-type_phosphatase-like_dom"/>
</dbReference>
<comment type="cofactor">
    <cofactor evidence="1">
        <name>Mn(2+)</name>
        <dbReference type="ChEBI" id="CHEBI:29035"/>
    </cofactor>
</comment>
<gene>
    <name evidence="3" type="ORF">Tsubulata_040658</name>
</gene>
<sequence>NRREGTKLTMLCGSFYIPKGGRGDDAHFICIEKQTIGVADGVGSYAREGIDAGKYARQLMSNAKNAVLDEPKDKVDLVRVLREAYTLTEAEGASTACLITLDNNSLHAVNLGDSGFIVLRNGETIYRSPTQQHSFNAPYQLGRRSSDTPKDAQVLMVPVEAGDVIIAGTDGLFDNLFETQIEEVARPGIEQGFDPEEVAQAVAEYAHSVSRDNEAFTPFMHNSANAYSGGKPDDITVIVSCIVTS</sequence>
<comment type="similarity">
    <text evidence="1">Belongs to the PP2C family.</text>
</comment>
<comment type="cofactor">
    <cofactor evidence="1">
        <name>Mg(2+)</name>
        <dbReference type="ChEBI" id="CHEBI:18420"/>
    </cofactor>
</comment>
<keyword evidence="1" id="KW-0479">Metal-binding</keyword>
<comment type="catalytic activity">
    <reaction evidence="1">
        <text>O-phospho-L-seryl-[protein] + H2O = L-seryl-[protein] + phosphate</text>
        <dbReference type="Rhea" id="RHEA:20629"/>
        <dbReference type="Rhea" id="RHEA-COMP:9863"/>
        <dbReference type="Rhea" id="RHEA-COMP:11604"/>
        <dbReference type="ChEBI" id="CHEBI:15377"/>
        <dbReference type="ChEBI" id="CHEBI:29999"/>
        <dbReference type="ChEBI" id="CHEBI:43474"/>
        <dbReference type="ChEBI" id="CHEBI:83421"/>
        <dbReference type="EC" id="3.1.3.16"/>
    </reaction>
</comment>
<dbReference type="PROSITE" id="PS51746">
    <property type="entry name" value="PPM_2"/>
    <property type="match status" value="1"/>
</dbReference>
<dbReference type="PANTHER" id="PTHR12320">
    <property type="entry name" value="PROTEIN PHOSPHATASE 2C"/>
    <property type="match status" value="1"/>
</dbReference>
<reference evidence="3" key="2">
    <citation type="journal article" date="2023" name="Plants (Basel)">
        <title>Annotation of the Turnera subulata (Passifloraceae) Draft Genome Reveals the S-Locus Evolved after the Divergence of Turneroideae from Passifloroideae in a Stepwise Manner.</title>
        <authorList>
            <person name="Henning P.M."/>
            <person name="Roalson E.H."/>
            <person name="Mir W."/>
            <person name="McCubbin A.G."/>
            <person name="Shore J.S."/>
        </authorList>
    </citation>
    <scope>NUCLEOTIDE SEQUENCE</scope>
    <source>
        <strain evidence="3">F60SS</strain>
    </source>
</reference>
<accession>A0A9Q0JHH5</accession>
<proteinExistence type="inferred from homology"/>
<evidence type="ECO:0000256" key="1">
    <source>
        <dbReference type="RuleBase" id="RU366020"/>
    </source>
</evidence>
<comment type="caution">
    <text evidence="3">The sequence shown here is derived from an EMBL/GenBank/DDBJ whole genome shotgun (WGS) entry which is preliminary data.</text>
</comment>
<keyword evidence="1" id="KW-0460">Magnesium</keyword>